<keyword evidence="2" id="KW-0560">Oxidoreductase</keyword>
<comment type="similarity">
    <text evidence="1">Belongs to the short-chain dehydrogenases/reductases (SDR) family.</text>
</comment>
<feature type="domain" description="Ketoreductase" evidence="4">
    <location>
        <begin position="14"/>
        <end position="197"/>
    </location>
</feature>
<evidence type="ECO:0000256" key="3">
    <source>
        <dbReference type="SAM" id="MobiDB-lite"/>
    </source>
</evidence>
<dbReference type="InterPro" id="IPR020904">
    <property type="entry name" value="Sc_DH/Rdtase_CS"/>
</dbReference>
<reference evidence="5 6" key="1">
    <citation type="journal article" date="2023" name="Microbiol. Spectr.">
        <title>Synergy between Genome Mining, Metabolomics, and Bioinformatics Uncovers Antibacterial Chlorinated Carbazole Alkaloids and Their Biosynthetic Gene Cluster from Streptomyces tubbatahanensis sp. nov., a Novel Actinomycete Isolated from Sulu Sea, Philippines.</title>
        <authorList>
            <person name="Tenebro C.P."/>
            <person name="Trono D.J.V.L."/>
            <person name="Balida L.A.P."/>
            <person name="Bayog L.K.A."/>
            <person name="Bruna J.R."/>
            <person name="Sabido E.M."/>
            <person name="Caspe D.P.C."/>
            <person name="de Los Santos E.L.C."/>
            <person name="Saludes J.P."/>
            <person name="Dalisay D.S."/>
        </authorList>
    </citation>
    <scope>NUCLEOTIDE SEQUENCE [LARGE SCALE GENOMIC DNA]</scope>
    <source>
        <strain evidence="5 6">DSD3025</strain>
    </source>
</reference>
<proteinExistence type="inferred from homology"/>
<dbReference type="SMART" id="SM00822">
    <property type="entry name" value="PKS_KR"/>
    <property type="match status" value="1"/>
</dbReference>
<dbReference type="InterPro" id="IPR057326">
    <property type="entry name" value="KR_dom"/>
</dbReference>
<dbReference type="PRINTS" id="PR00081">
    <property type="entry name" value="GDHRDH"/>
</dbReference>
<name>A0ABY3Y0W8_9ACTN</name>
<dbReference type="CDD" id="cd05233">
    <property type="entry name" value="SDR_c"/>
    <property type="match status" value="1"/>
</dbReference>
<organism evidence="5 6">
    <name type="scientific">Streptomyces tubbatahanensis</name>
    <dbReference type="NCBI Taxonomy" id="2923272"/>
    <lineage>
        <taxon>Bacteria</taxon>
        <taxon>Bacillati</taxon>
        <taxon>Actinomycetota</taxon>
        <taxon>Actinomycetes</taxon>
        <taxon>Kitasatosporales</taxon>
        <taxon>Streptomycetaceae</taxon>
        <taxon>Streptomyces</taxon>
    </lineage>
</organism>
<dbReference type="Proteomes" id="UP001202244">
    <property type="component" value="Chromosome"/>
</dbReference>
<evidence type="ECO:0000259" key="4">
    <source>
        <dbReference type="SMART" id="SM00822"/>
    </source>
</evidence>
<accession>A0ABY3Y0W8</accession>
<dbReference type="PANTHER" id="PTHR44196:SF2">
    <property type="entry name" value="SHORT-CHAIN DEHYDROGENASE-RELATED"/>
    <property type="match status" value="1"/>
</dbReference>
<dbReference type="InterPro" id="IPR002347">
    <property type="entry name" value="SDR_fam"/>
</dbReference>
<dbReference type="PANTHER" id="PTHR44196">
    <property type="entry name" value="DEHYDROGENASE/REDUCTASE SDR FAMILY MEMBER 7B"/>
    <property type="match status" value="1"/>
</dbReference>
<dbReference type="RefSeq" id="WP_242756346.1">
    <property type="nucleotide sequence ID" value="NZ_CP093846.1"/>
</dbReference>
<dbReference type="EMBL" id="CP093846">
    <property type="protein sequence ID" value="UNT00269.1"/>
    <property type="molecule type" value="Genomic_DNA"/>
</dbReference>
<dbReference type="PROSITE" id="PS00061">
    <property type="entry name" value="ADH_SHORT"/>
    <property type="match status" value="1"/>
</dbReference>
<evidence type="ECO:0000313" key="6">
    <source>
        <dbReference type="Proteomes" id="UP001202244"/>
    </source>
</evidence>
<evidence type="ECO:0000313" key="5">
    <source>
        <dbReference type="EMBL" id="UNT00269.1"/>
    </source>
</evidence>
<keyword evidence="6" id="KW-1185">Reference proteome</keyword>
<evidence type="ECO:0000256" key="1">
    <source>
        <dbReference type="ARBA" id="ARBA00006484"/>
    </source>
</evidence>
<evidence type="ECO:0000256" key="2">
    <source>
        <dbReference type="ARBA" id="ARBA00023002"/>
    </source>
</evidence>
<dbReference type="SUPFAM" id="SSF51735">
    <property type="entry name" value="NAD(P)-binding Rossmann-fold domains"/>
    <property type="match status" value="1"/>
</dbReference>
<dbReference type="InterPro" id="IPR036291">
    <property type="entry name" value="NAD(P)-bd_dom_sf"/>
</dbReference>
<protein>
    <submittedName>
        <fullName evidence="5">SDR family NAD(P)-dependent oxidoreductase</fullName>
    </submittedName>
</protein>
<sequence length="274" mass="28887">MAVSNAEKTARSPGTVLVTGASSGIGYELAREFAERGHALIVCAEDADIEQAAERLRAAGAERVQAVQEDLRRREGVERLWATVTEGGRPLTVAVLNAGVGQGGPFIENDLDDELGIVELNITSTLRLAKRVLADMAGRGEGRVLISSSIAAMMPGSFQAVYNASKSFLQSFALAVRNELAGTGVTVTSLMPGPTETEFFERADMLDTKVGQSEKDDPVTVARQGYEALLAGKDKVVTGSLKTRAQAAAGTALPDSAKAQAHRRMAEPGSGEER</sequence>
<gene>
    <name evidence="5" type="ORF">MMF93_30250</name>
</gene>
<dbReference type="Gene3D" id="3.40.50.720">
    <property type="entry name" value="NAD(P)-binding Rossmann-like Domain"/>
    <property type="match status" value="1"/>
</dbReference>
<feature type="region of interest" description="Disordered" evidence="3">
    <location>
        <begin position="243"/>
        <end position="274"/>
    </location>
</feature>
<dbReference type="Pfam" id="PF00106">
    <property type="entry name" value="adh_short"/>
    <property type="match status" value="1"/>
</dbReference>